<dbReference type="SUPFAM" id="SSF144083">
    <property type="entry name" value="Magnesium transport protein CorA, transmembrane region"/>
    <property type="match status" value="1"/>
</dbReference>
<protein>
    <recommendedName>
        <fullName evidence="8">CorA-like Mg2+ transporter</fullName>
    </recommendedName>
</protein>
<evidence type="ECO:0000256" key="5">
    <source>
        <dbReference type="SAM" id="Phobius"/>
    </source>
</evidence>
<evidence type="ECO:0000256" key="2">
    <source>
        <dbReference type="ARBA" id="ARBA00022692"/>
    </source>
</evidence>
<feature type="transmembrane region" description="Helical" evidence="5">
    <location>
        <begin position="341"/>
        <end position="360"/>
    </location>
</feature>
<reference evidence="6" key="1">
    <citation type="journal article" date="2020" name="Phytopathology">
        <title>Genome Sequence Resources of Colletotrichum truncatum, C. plurivorum, C. musicola, and C. sojae: Four Species Pathogenic to Soybean (Glycine max).</title>
        <authorList>
            <person name="Rogerio F."/>
            <person name="Boufleur T.R."/>
            <person name="Ciampi-Guillardi M."/>
            <person name="Sukno S.A."/>
            <person name="Thon M.R."/>
            <person name="Massola Junior N.S."/>
            <person name="Baroncelli R."/>
        </authorList>
    </citation>
    <scope>NUCLEOTIDE SEQUENCE</scope>
    <source>
        <strain evidence="6">LFN00145</strain>
    </source>
</reference>
<proteinExistence type="predicted"/>
<evidence type="ECO:0000313" key="7">
    <source>
        <dbReference type="Proteomes" id="UP000654918"/>
    </source>
</evidence>
<evidence type="ECO:0000256" key="3">
    <source>
        <dbReference type="ARBA" id="ARBA00022989"/>
    </source>
</evidence>
<evidence type="ECO:0000256" key="4">
    <source>
        <dbReference type="ARBA" id="ARBA00023136"/>
    </source>
</evidence>
<dbReference type="Proteomes" id="UP000654918">
    <property type="component" value="Unassembled WGS sequence"/>
</dbReference>
<dbReference type="GO" id="GO:0016020">
    <property type="term" value="C:membrane"/>
    <property type="evidence" value="ECO:0007669"/>
    <property type="project" value="UniProtKB-SubCell"/>
</dbReference>
<gene>
    <name evidence="6" type="ORF">CPLU01_08088</name>
</gene>
<keyword evidence="4 5" id="KW-0472">Membrane</keyword>
<dbReference type="EMBL" id="WIGO01000111">
    <property type="protein sequence ID" value="KAF6829198.1"/>
    <property type="molecule type" value="Genomic_DNA"/>
</dbReference>
<name>A0A8H6KDC0_9PEZI</name>
<comment type="subcellular location">
    <subcellularLocation>
        <location evidence="1">Membrane</location>
        <topology evidence="1">Multi-pass membrane protein</topology>
    </subcellularLocation>
</comment>
<dbReference type="InterPro" id="IPR045863">
    <property type="entry name" value="CorA_TM1_TM2"/>
</dbReference>
<evidence type="ECO:0000256" key="1">
    <source>
        <dbReference type="ARBA" id="ARBA00004141"/>
    </source>
</evidence>
<feature type="transmembrane region" description="Helical" evidence="5">
    <location>
        <begin position="380"/>
        <end position="400"/>
    </location>
</feature>
<evidence type="ECO:0008006" key="8">
    <source>
        <dbReference type="Google" id="ProtNLM"/>
    </source>
</evidence>
<organism evidence="6 7">
    <name type="scientific">Colletotrichum plurivorum</name>
    <dbReference type="NCBI Taxonomy" id="2175906"/>
    <lineage>
        <taxon>Eukaryota</taxon>
        <taxon>Fungi</taxon>
        <taxon>Dikarya</taxon>
        <taxon>Ascomycota</taxon>
        <taxon>Pezizomycotina</taxon>
        <taxon>Sordariomycetes</taxon>
        <taxon>Hypocreomycetidae</taxon>
        <taxon>Glomerellales</taxon>
        <taxon>Glomerellaceae</taxon>
        <taxon>Colletotrichum</taxon>
        <taxon>Colletotrichum orchidearum species complex</taxon>
    </lineage>
</organism>
<evidence type="ECO:0000313" key="6">
    <source>
        <dbReference type="EMBL" id="KAF6829198.1"/>
    </source>
</evidence>
<keyword evidence="3 5" id="KW-1133">Transmembrane helix</keyword>
<comment type="caution">
    <text evidence="6">The sequence shown here is derived from an EMBL/GenBank/DDBJ whole genome shotgun (WGS) entry which is preliminary data.</text>
</comment>
<dbReference type="Gene3D" id="1.20.58.340">
    <property type="entry name" value="Magnesium transport protein CorA, transmembrane region"/>
    <property type="match status" value="1"/>
</dbReference>
<dbReference type="AlphaFoldDB" id="A0A8H6KDC0"/>
<keyword evidence="7" id="KW-1185">Reference proteome</keyword>
<sequence length="445" mass="51104">MDEKKSCVKCQPEFLCWKKGTGTGWTPSKPKADHGPESFLPAAAFDVCIVYAQALKIRECPSCRKGFSTAFTIPDLWWKGYCRTANGYFGLDTTVDDDGSVTGLNTWARFRVKLTDKYHQAWEPGYEWFKLNIFTRWVEATKQTVLIIFDPQIPKARCLERVPAGEPDPLLAVPDEHNYISPFWVYLRVLEKFVTLQDAAVWSVRDAVRSVEKERDGPAKPKPSPDYRHLHETARHATHVSETLELAVKAARQILTQHEVVKEGFGSVQSDAAWKRAWNHTYQRLLFFEGMIGSLQERSISNRARLLNEIALAFNMVAQFDSGVSVAIGRATQRDSEAMKTVAFLTLLFLPATFVSAVFSTTFFDFDSAAGEWIVSDKFWVYWVVAVPITIVTALMWYYWRRIFPPKLFENMRFQERKEETRQRPNTWSFLRSTTEFERTAATVA</sequence>
<keyword evidence="2 5" id="KW-0812">Transmembrane</keyword>
<accession>A0A8H6KDC0</accession>